<dbReference type="GO" id="GO:0016491">
    <property type="term" value="F:oxidoreductase activity"/>
    <property type="evidence" value="ECO:0007669"/>
    <property type="project" value="UniProtKB-KW"/>
</dbReference>
<dbReference type="PANTHER" id="PTHR43157">
    <property type="entry name" value="PHOSPHATIDYLINOSITOL-GLYCAN BIOSYNTHESIS CLASS F PROTEIN-RELATED"/>
    <property type="match status" value="1"/>
</dbReference>
<sequence length="312" mass="34876">MQLTPWAFIKSQWTTLPPAAKVDLTGKTVIITGANVGLGFEAAKHFARMNPEKLILACRNKAKGEAALNRRRAIDILVENAGVSPSENLEFTADGWESSVQTNDLSTSLLGLLLLPRLLETAEKYNTTPRLVVLASELHYWAKLDKSVLDSPNPLREYALKDRLTSAKGGNNRYAVTKLLNILFIRALNDRLHRKPVIVNAVNPGYCYSSFRRNFKGIRRLFDKLMELAVARTTEEGSRIPVWAAVGAEEKKDELRGAYISSMKVEEPSDFVISKEGKAYQDKIWNVLIDELAKVDSKVAQVVEEYLTTAKN</sequence>
<reference evidence="2" key="1">
    <citation type="submission" date="2020-11" db="EMBL/GenBank/DDBJ databases">
        <authorList>
            <consortium name="DOE Joint Genome Institute"/>
            <person name="Ahrendt S."/>
            <person name="Riley R."/>
            <person name="Andreopoulos W."/>
            <person name="LaButti K."/>
            <person name="Pangilinan J."/>
            <person name="Ruiz-duenas F.J."/>
            <person name="Barrasa J.M."/>
            <person name="Sanchez-Garcia M."/>
            <person name="Camarero S."/>
            <person name="Miyauchi S."/>
            <person name="Serrano A."/>
            <person name="Linde D."/>
            <person name="Babiker R."/>
            <person name="Drula E."/>
            <person name="Ayuso-Fernandez I."/>
            <person name="Pacheco R."/>
            <person name="Padilla G."/>
            <person name="Ferreira P."/>
            <person name="Barriuso J."/>
            <person name="Kellner H."/>
            <person name="Castanera R."/>
            <person name="Alfaro M."/>
            <person name="Ramirez L."/>
            <person name="Pisabarro A.G."/>
            <person name="Kuo A."/>
            <person name="Tritt A."/>
            <person name="Lipzen A."/>
            <person name="He G."/>
            <person name="Yan M."/>
            <person name="Ng V."/>
            <person name="Cullen D."/>
            <person name="Martin F."/>
            <person name="Rosso M.-N."/>
            <person name="Henrissat B."/>
            <person name="Hibbett D."/>
            <person name="Martinez A.T."/>
            <person name="Grigoriev I.V."/>
        </authorList>
    </citation>
    <scope>NUCLEOTIDE SEQUENCE</scope>
    <source>
        <strain evidence="2">AH 44721</strain>
    </source>
</reference>
<dbReference type="InterPro" id="IPR036291">
    <property type="entry name" value="NAD(P)-bd_dom_sf"/>
</dbReference>
<keyword evidence="3" id="KW-1185">Reference proteome</keyword>
<comment type="caution">
    <text evidence="2">The sequence shown here is derived from an EMBL/GenBank/DDBJ whole genome shotgun (WGS) entry which is preliminary data.</text>
</comment>
<dbReference type="AlphaFoldDB" id="A0A9P5TPN5"/>
<accession>A0A9P5TPN5</accession>
<dbReference type="Proteomes" id="UP000724874">
    <property type="component" value="Unassembled WGS sequence"/>
</dbReference>
<dbReference type="PANTHER" id="PTHR43157:SF31">
    <property type="entry name" value="PHOSPHATIDYLINOSITOL-GLYCAN BIOSYNTHESIS CLASS F PROTEIN"/>
    <property type="match status" value="1"/>
</dbReference>
<dbReference type="EMBL" id="JADNYJ010000030">
    <property type="protein sequence ID" value="KAF8903502.1"/>
    <property type="molecule type" value="Genomic_DNA"/>
</dbReference>
<name>A0A9P5TPN5_GYMJU</name>
<dbReference type="Gene3D" id="3.40.50.720">
    <property type="entry name" value="NAD(P)-binding Rossmann-like Domain"/>
    <property type="match status" value="1"/>
</dbReference>
<evidence type="ECO:0000256" key="1">
    <source>
        <dbReference type="ARBA" id="ARBA00023002"/>
    </source>
</evidence>
<dbReference type="InterPro" id="IPR002347">
    <property type="entry name" value="SDR_fam"/>
</dbReference>
<dbReference type="SUPFAM" id="SSF51735">
    <property type="entry name" value="NAD(P)-binding Rossmann-fold domains"/>
    <property type="match status" value="1"/>
</dbReference>
<proteinExistence type="predicted"/>
<dbReference type="PRINTS" id="PR00081">
    <property type="entry name" value="GDHRDH"/>
</dbReference>
<evidence type="ECO:0000313" key="3">
    <source>
        <dbReference type="Proteomes" id="UP000724874"/>
    </source>
</evidence>
<evidence type="ECO:0000313" key="2">
    <source>
        <dbReference type="EMBL" id="KAF8903502.1"/>
    </source>
</evidence>
<keyword evidence="1" id="KW-0560">Oxidoreductase</keyword>
<gene>
    <name evidence="2" type="ORF">CPB84DRAFT_1774324</name>
</gene>
<organism evidence="2 3">
    <name type="scientific">Gymnopilus junonius</name>
    <name type="common">Spectacular rustgill mushroom</name>
    <name type="synonym">Gymnopilus spectabilis subsp. junonius</name>
    <dbReference type="NCBI Taxonomy" id="109634"/>
    <lineage>
        <taxon>Eukaryota</taxon>
        <taxon>Fungi</taxon>
        <taxon>Dikarya</taxon>
        <taxon>Basidiomycota</taxon>
        <taxon>Agaricomycotina</taxon>
        <taxon>Agaricomycetes</taxon>
        <taxon>Agaricomycetidae</taxon>
        <taxon>Agaricales</taxon>
        <taxon>Agaricineae</taxon>
        <taxon>Hymenogastraceae</taxon>
        <taxon>Gymnopilus</taxon>
    </lineage>
</organism>
<dbReference type="OrthoDB" id="542013at2759"/>
<protein>
    <submittedName>
        <fullName evidence="2">Short-chain dehydrogenase</fullName>
    </submittedName>
</protein>